<protein>
    <submittedName>
        <fullName evidence="2">F-box/kelch-repeat protein</fullName>
    </submittedName>
</protein>
<dbReference type="AlphaFoldDB" id="A0ABD0Z6K4"/>
<dbReference type="InterPro" id="IPR037293">
    <property type="entry name" value="Gal_Oxidase_central_sf"/>
</dbReference>
<sequence>MNSKNVELPNKSNVHHPLLPPLPPPLPLSFLSLPEDIVLSCLARIPKSYYPKLTLVSKSFRSLILSKMLYKVRKELGTQEECVYLGILSPLHPSIIWFSLWIKPDHQTLTQEKSTRNLLVPVPSAYSFPSPYLTIRRVGSEDYVFPCQKSLSSSVLCRGVIGKWRDAPSMLLARKEPLMCVLQDKIYVMGGCRADEHRYWAEVFDPKTQTWKPLPDPDCTVKLSLYKKLIPGRGMIFVKTKRENFVYLIKENKWELYDGPPLVDSFCEIENVLYSYGDKQCLWFETKSEEWRSIKGLTGLDAYSINDTAIGNYGGKLVIFWDSPTLDHSKQIWCAVVLLDKSLDGEVWGQIEWVDVVHTVHGSLLPSLVNIHSCVVENI</sequence>
<proteinExistence type="predicted"/>
<dbReference type="SUPFAM" id="SSF117281">
    <property type="entry name" value="Kelch motif"/>
    <property type="match status" value="1"/>
</dbReference>
<dbReference type="PANTHER" id="PTHR24414">
    <property type="entry name" value="F-BOX/KELCH-REPEAT PROTEIN SKIP4"/>
    <property type="match status" value="1"/>
</dbReference>
<keyword evidence="3" id="KW-1185">Reference proteome</keyword>
<dbReference type="CDD" id="cd22152">
    <property type="entry name" value="F-box_AtAFR-like"/>
    <property type="match status" value="1"/>
</dbReference>
<organism evidence="2 3">
    <name type="scientific">Cardamine amara subsp. amara</name>
    <dbReference type="NCBI Taxonomy" id="228776"/>
    <lineage>
        <taxon>Eukaryota</taxon>
        <taxon>Viridiplantae</taxon>
        <taxon>Streptophyta</taxon>
        <taxon>Embryophyta</taxon>
        <taxon>Tracheophyta</taxon>
        <taxon>Spermatophyta</taxon>
        <taxon>Magnoliopsida</taxon>
        <taxon>eudicotyledons</taxon>
        <taxon>Gunneridae</taxon>
        <taxon>Pentapetalae</taxon>
        <taxon>rosids</taxon>
        <taxon>malvids</taxon>
        <taxon>Brassicales</taxon>
        <taxon>Brassicaceae</taxon>
        <taxon>Cardamineae</taxon>
        <taxon>Cardamine</taxon>
    </lineage>
</organism>
<dbReference type="PROSITE" id="PS50181">
    <property type="entry name" value="FBOX"/>
    <property type="match status" value="1"/>
</dbReference>
<dbReference type="Proteomes" id="UP001558713">
    <property type="component" value="Unassembled WGS sequence"/>
</dbReference>
<dbReference type="Gene3D" id="2.130.10.80">
    <property type="entry name" value="Galactose oxidase/kelch, beta-propeller"/>
    <property type="match status" value="1"/>
</dbReference>
<dbReference type="InterPro" id="IPR050354">
    <property type="entry name" value="F-box/kelch-repeat_ARATH"/>
</dbReference>
<evidence type="ECO:0000313" key="2">
    <source>
        <dbReference type="EMBL" id="KAL1190340.1"/>
    </source>
</evidence>
<reference evidence="2 3" key="1">
    <citation type="submission" date="2024-04" db="EMBL/GenBank/DDBJ databases">
        <title>Genome assembly C_amara_ONT_v2.</title>
        <authorList>
            <person name="Yant L."/>
            <person name="Moore C."/>
            <person name="Slenker M."/>
        </authorList>
    </citation>
    <scope>NUCLEOTIDE SEQUENCE [LARGE SCALE GENOMIC DNA]</scope>
    <source>
        <tissue evidence="2">Leaf</tissue>
    </source>
</reference>
<dbReference type="Pfam" id="PF00646">
    <property type="entry name" value="F-box"/>
    <property type="match status" value="1"/>
</dbReference>
<feature type="domain" description="F-box" evidence="1">
    <location>
        <begin position="27"/>
        <end position="73"/>
    </location>
</feature>
<dbReference type="InterPro" id="IPR001810">
    <property type="entry name" value="F-box_dom"/>
</dbReference>
<evidence type="ECO:0000259" key="1">
    <source>
        <dbReference type="PROSITE" id="PS50181"/>
    </source>
</evidence>
<evidence type="ECO:0000313" key="3">
    <source>
        <dbReference type="Proteomes" id="UP001558713"/>
    </source>
</evidence>
<gene>
    <name evidence="2" type="ORF">V5N11_016723</name>
</gene>
<dbReference type="Pfam" id="PF25210">
    <property type="entry name" value="Kelch_FKB95"/>
    <property type="match status" value="1"/>
</dbReference>
<dbReference type="InterPro" id="IPR057499">
    <property type="entry name" value="Kelch_FKB95"/>
</dbReference>
<dbReference type="InterPro" id="IPR015915">
    <property type="entry name" value="Kelch-typ_b-propeller"/>
</dbReference>
<comment type="caution">
    <text evidence="2">The sequence shown here is derived from an EMBL/GenBank/DDBJ whole genome shotgun (WGS) entry which is preliminary data.</text>
</comment>
<name>A0ABD0Z6K4_CARAN</name>
<dbReference type="SMART" id="SM00256">
    <property type="entry name" value="FBOX"/>
    <property type="match status" value="1"/>
</dbReference>
<dbReference type="EMBL" id="JBANAX010000877">
    <property type="protein sequence ID" value="KAL1190340.1"/>
    <property type="molecule type" value="Genomic_DNA"/>
</dbReference>
<accession>A0ABD0Z6K4</accession>
<dbReference type="PANTHER" id="PTHR24414:SF68">
    <property type="entry name" value="GALACTOSE OXIDASE_KELCH REPEAT SUPERFAMILY PROTEIN-RELATED"/>
    <property type="match status" value="1"/>
</dbReference>